<sequence>MGLTENFNRWYDEDGFTFHAEMRVPFTQCGPDGKMMLFDFLRLTTDLSTEDIRLRGTPIEFLNQHNIARFVVRSAFHFYQMPKLDDRIEFITAEDKSDSFQFNRIYKVLDSEGNPLISGVSKWMITAFDTRKILPTKAIEKFRKLNTVPLEKPETLHCGKIIEPENMEKVGEETIRRSHLDSNNHTDNAYYAAFIINSLPDEFATKPLIDFRINYSKEALYGETLELFMTKSAENRIIVVGKKQDEVSFISELSF</sequence>
<feature type="domain" description="Acyl-ACP thioesterase-like C-terminal" evidence="2">
    <location>
        <begin position="170"/>
        <end position="237"/>
    </location>
</feature>
<dbReference type="GO" id="GO:0006633">
    <property type="term" value="P:fatty acid biosynthetic process"/>
    <property type="evidence" value="ECO:0007669"/>
    <property type="project" value="InterPro"/>
</dbReference>
<feature type="domain" description="Acyl-ACP thioesterase N-terminal hotdog" evidence="1">
    <location>
        <begin position="17"/>
        <end position="134"/>
    </location>
</feature>
<dbReference type="InterPro" id="IPR029069">
    <property type="entry name" value="HotDog_dom_sf"/>
</dbReference>
<organism evidence="3 4">
    <name type="scientific">Hallerella succinigenes</name>
    <dbReference type="NCBI Taxonomy" id="1896222"/>
    <lineage>
        <taxon>Bacteria</taxon>
        <taxon>Pseudomonadati</taxon>
        <taxon>Fibrobacterota</taxon>
        <taxon>Fibrobacteria</taxon>
        <taxon>Fibrobacterales</taxon>
        <taxon>Fibrobacteraceae</taxon>
        <taxon>Hallerella</taxon>
    </lineage>
</organism>
<dbReference type="Pfam" id="PF01643">
    <property type="entry name" value="Acyl-ACP_TE"/>
    <property type="match status" value="1"/>
</dbReference>
<reference evidence="3 4" key="1">
    <citation type="submission" date="2017-11" db="EMBL/GenBank/DDBJ databases">
        <title>Animal gut microbial communities from fecal samples from Wisconsin, USA.</title>
        <authorList>
            <person name="Neumann A."/>
        </authorList>
    </citation>
    <scope>NUCLEOTIDE SEQUENCE [LARGE SCALE GENOMIC DNA]</scope>
    <source>
        <strain evidence="3 4">UWS3</strain>
    </source>
</reference>
<evidence type="ECO:0000313" key="3">
    <source>
        <dbReference type="EMBL" id="PJJ41423.1"/>
    </source>
</evidence>
<dbReference type="Pfam" id="PF20791">
    <property type="entry name" value="Acyl-ACP_TE_C"/>
    <property type="match status" value="1"/>
</dbReference>
<proteinExistence type="predicted"/>
<dbReference type="Gene3D" id="3.10.129.10">
    <property type="entry name" value="Hotdog Thioesterase"/>
    <property type="match status" value="1"/>
</dbReference>
<dbReference type="EMBL" id="PGEX01000001">
    <property type="protein sequence ID" value="PJJ41423.1"/>
    <property type="molecule type" value="Genomic_DNA"/>
</dbReference>
<evidence type="ECO:0000313" key="4">
    <source>
        <dbReference type="Proteomes" id="UP000231134"/>
    </source>
</evidence>
<dbReference type="Proteomes" id="UP000231134">
    <property type="component" value="Unassembled WGS sequence"/>
</dbReference>
<comment type="caution">
    <text evidence="3">The sequence shown here is derived from an EMBL/GenBank/DDBJ whole genome shotgun (WGS) entry which is preliminary data.</text>
</comment>
<dbReference type="InterPro" id="IPR002864">
    <property type="entry name" value="Acyl-ACP_thioesterase_NHD"/>
</dbReference>
<dbReference type="AlphaFoldDB" id="A0A2M9A706"/>
<dbReference type="SUPFAM" id="SSF54637">
    <property type="entry name" value="Thioesterase/thiol ester dehydrase-isomerase"/>
    <property type="match status" value="2"/>
</dbReference>
<dbReference type="GO" id="GO:0016790">
    <property type="term" value="F:thiolester hydrolase activity"/>
    <property type="evidence" value="ECO:0007669"/>
    <property type="project" value="InterPro"/>
</dbReference>
<name>A0A2M9A706_9BACT</name>
<evidence type="ECO:0000259" key="1">
    <source>
        <dbReference type="Pfam" id="PF01643"/>
    </source>
</evidence>
<gene>
    <name evidence="3" type="ORF">BGX16_1390</name>
</gene>
<dbReference type="RefSeq" id="WP_100425391.1">
    <property type="nucleotide sequence ID" value="NZ_PGEX01000001.1"/>
</dbReference>
<dbReference type="InterPro" id="IPR049427">
    <property type="entry name" value="Acyl-ACP_TE_C"/>
</dbReference>
<protein>
    <submittedName>
        <fullName evidence="3">Acyl-ACP thioesterase</fullName>
    </submittedName>
</protein>
<dbReference type="OrthoDB" id="9801517at2"/>
<evidence type="ECO:0000259" key="2">
    <source>
        <dbReference type="Pfam" id="PF20791"/>
    </source>
</evidence>
<keyword evidence="4" id="KW-1185">Reference proteome</keyword>
<accession>A0A2M9A706</accession>